<sequence length="124" mass="14084">MILLPNKASLKLQSESTILTAFIFTSYSNTQVHPTSITFAQVLEIKLVDSLYLEKFASFPISTKPKSMNADQLVFASSLVQIVIWFTSVIQVGSTIRPKEDVPENFYVRQKLPRSKRVTMTNRK</sequence>
<dbReference type="AlphaFoldDB" id="A0A162T9Q7"/>
<keyword evidence="2" id="KW-1185">Reference proteome</keyword>
<accession>A0A162T9Q7</accession>
<name>A0A162T9Q7_PHYB8</name>
<dbReference type="EMBL" id="KV441025">
    <property type="protein sequence ID" value="OAD67072.1"/>
    <property type="molecule type" value="Genomic_DNA"/>
</dbReference>
<reference evidence="2" key="1">
    <citation type="submission" date="2015-06" db="EMBL/GenBank/DDBJ databases">
        <title>Expansion of signal transduction pathways in fungi by whole-genome duplication.</title>
        <authorList>
            <consortium name="DOE Joint Genome Institute"/>
            <person name="Corrochano L.M."/>
            <person name="Kuo A."/>
            <person name="Marcet-Houben M."/>
            <person name="Polaino S."/>
            <person name="Salamov A."/>
            <person name="Villalobos J.M."/>
            <person name="Alvarez M.I."/>
            <person name="Avalos J."/>
            <person name="Benito E.P."/>
            <person name="Benoit I."/>
            <person name="Burger G."/>
            <person name="Camino L.P."/>
            <person name="Canovas D."/>
            <person name="Cerda-Olmedo E."/>
            <person name="Cheng J.-F."/>
            <person name="Dominguez A."/>
            <person name="Elias M."/>
            <person name="Eslava A.P."/>
            <person name="Glaser F."/>
            <person name="Grimwood J."/>
            <person name="Gutierrez G."/>
            <person name="Heitman J."/>
            <person name="Henrissat B."/>
            <person name="Iturriaga E.A."/>
            <person name="Lang B.F."/>
            <person name="Lavin J.L."/>
            <person name="Lee S."/>
            <person name="Li W."/>
            <person name="Lindquist E."/>
            <person name="Lopez-Garcia S."/>
            <person name="Luque E.M."/>
            <person name="Marcos A.T."/>
            <person name="Martin J."/>
            <person name="McCluskey K."/>
            <person name="Medina H.R."/>
            <person name="Miralles-Duran A."/>
            <person name="Miyazaki A."/>
            <person name="Munoz-Torres E."/>
            <person name="Oguiza J.A."/>
            <person name="Ohm R."/>
            <person name="Olmedo M."/>
            <person name="Orejas M."/>
            <person name="Ortiz-Castellanos L."/>
            <person name="Pisabarro A.G."/>
            <person name="Rodriguez-Romero J."/>
            <person name="Ruiz-Herrera J."/>
            <person name="Ruiz-Vazquez R."/>
            <person name="Sanz C."/>
            <person name="Schackwitz W."/>
            <person name="Schmutz J."/>
            <person name="Shahriari M."/>
            <person name="Shelest E."/>
            <person name="Silva-Franco F."/>
            <person name="Soanes D."/>
            <person name="Syed K."/>
            <person name="Tagua V.G."/>
            <person name="Talbot N.J."/>
            <person name="Thon M."/>
            <person name="De vries R.P."/>
            <person name="Wiebenga A."/>
            <person name="Yadav J.S."/>
            <person name="Braun E.L."/>
            <person name="Baker S."/>
            <person name="Garre V."/>
            <person name="Horwitz B."/>
            <person name="Torres-Martinez S."/>
            <person name="Idnurm A."/>
            <person name="Herrera-Estrella A."/>
            <person name="Gabaldon T."/>
            <person name="Grigoriev I.V."/>
        </authorList>
    </citation>
    <scope>NUCLEOTIDE SEQUENCE [LARGE SCALE GENOMIC DNA]</scope>
    <source>
        <strain evidence="2">NRRL 1555(-)</strain>
    </source>
</reference>
<dbReference type="RefSeq" id="XP_018285112.1">
    <property type="nucleotide sequence ID" value="XM_018437252.1"/>
</dbReference>
<organism evidence="1 2">
    <name type="scientific">Phycomyces blakesleeanus (strain ATCC 8743b / DSM 1359 / FGSC 10004 / NBRC 33097 / NRRL 1555)</name>
    <dbReference type="NCBI Taxonomy" id="763407"/>
    <lineage>
        <taxon>Eukaryota</taxon>
        <taxon>Fungi</taxon>
        <taxon>Fungi incertae sedis</taxon>
        <taxon>Mucoromycota</taxon>
        <taxon>Mucoromycotina</taxon>
        <taxon>Mucoromycetes</taxon>
        <taxon>Mucorales</taxon>
        <taxon>Phycomycetaceae</taxon>
        <taxon>Phycomyces</taxon>
    </lineage>
</organism>
<dbReference type="Proteomes" id="UP000077315">
    <property type="component" value="Unassembled WGS sequence"/>
</dbReference>
<dbReference type="InParanoid" id="A0A162T9Q7"/>
<proteinExistence type="predicted"/>
<gene>
    <name evidence="1" type="ORF">PHYBLDRAFT_174457</name>
</gene>
<protein>
    <submittedName>
        <fullName evidence="1">Uncharacterized protein</fullName>
    </submittedName>
</protein>
<dbReference type="GeneID" id="28998158"/>
<evidence type="ECO:0000313" key="2">
    <source>
        <dbReference type="Proteomes" id="UP000077315"/>
    </source>
</evidence>
<dbReference type="VEuPathDB" id="FungiDB:PHYBLDRAFT_174457"/>
<evidence type="ECO:0000313" key="1">
    <source>
        <dbReference type="EMBL" id="OAD67072.1"/>
    </source>
</evidence>